<keyword evidence="6 7" id="KW-0472">Membrane</keyword>
<keyword evidence="4 7" id="KW-0812">Transmembrane</keyword>
<protein>
    <recommendedName>
        <fullName evidence="10">MmpS family membrane protein</fullName>
    </recommendedName>
</protein>
<evidence type="ECO:0000256" key="2">
    <source>
        <dbReference type="ARBA" id="ARBA00007531"/>
    </source>
</evidence>
<evidence type="ECO:0000256" key="5">
    <source>
        <dbReference type="ARBA" id="ARBA00022989"/>
    </source>
</evidence>
<dbReference type="InterPro" id="IPR008693">
    <property type="entry name" value="MmpS"/>
</dbReference>
<evidence type="ECO:0008006" key="10">
    <source>
        <dbReference type="Google" id="ProtNLM"/>
    </source>
</evidence>
<reference evidence="8 9" key="1">
    <citation type="submission" date="2020-08" db="EMBL/GenBank/DDBJ databases">
        <title>Sequencing the genomes of 1000 actinobacteria strains.</title>
        <authorList>
            <person name="Klenk H.-P."/>
        </authorList>
    </citation>
    <scope>NUCLEOTIDE SEQUENCE [LARGE SCALE GENOMIC DNA]</scope>
    <source>
        <strain evidence="8 9">DSM 45486</strain>
    </source>
</reference>
<dbReference type="InterPro" id="IPR038468">
    <property type="entry name" value="MmpS_C"/>
</dbReference>
<proteinExistence type="inferred from homology"/>
<dbReference type="Gene3D" id="2.60.40.2880">
    <property type="entry name" value="MmpS1-5, C-terminal soluble domain"/>
    <property type="match status" value="1"/>
</dbReference>
<evidence type="ECO:0000256" key="1">
    <source>
        <dbReference type="ARBA" id="ARBA00004236"/>
    </source>
</evidence>
<evidence type="ECO:0000313" key="9">
    <source>
        <dbReference type="Proteomes" id="UP000552097"/>
    </source>
</evidence>
<dbReference type="RefSeq" id="WP_184925587.1">
    <property type="nucleotide sequence ID" value="NZ_JACHMO010000001.1"/>
</dbReference>
<dbReference type="GO" id="GO:0005886">
    <property type="term" value="C:plasma membrane"/>
    <property type="evidence" value="ECO:0007669"/>
    <property type="project" value="UniProtKB-SubCell"/>
</dbReference>
<evidence type="ECO:0000256" key="4">
    <source>
        <dbReference type="ARBA" id="ARBA00022692"/>
    </source>
</evidence>
<feature type="transmembrane region" description="Helical" evidence="7">
    <location>
        <begin position="75"/>
        <end position="97"/>
    </location>
</feature>
<feature type="transmembrane region" description="Helical" evidence="7">
    <location>
        <begin position="30"/>
        <end position="63"/>
    </location>
</feature>
<accession>A0A7W9HPY4</accession>
<dbReference type="EMBL" id="JACHMO010000001">
    <property type="protein sequence ID" value="MBB5806250.1"/>
    <property type="molecule type" value="Genomic_DNA"/>
</dbReference>
<name>A0A7W9HPY4_9PSEU</name>
<evidence type="ECO:0000313" key="8">
    <source>
        <dbReference type="EMBL" id="MBB5806250.1"/>
    </source>
</evidence>
<organism evidence="8 9">
    <name type="scientific">Saccharothrix ecbatanensis</name>
    <dbReference type="NCBI Taxonomy" id="1105145"/>
    <lineage>
        <taxon>Bacteria</taxon>
        <taxon>Bacillati</taxon>
        <taxon>Actinomycetota</taxon>
        <taxon>Actinomycetes</taxon>
        <taxon>Pseudonocardiales</taxon>
        <taxon>Pseudonocardiaceae</taxon>
        <taxon>Saccharothrix</taxon>
    </lineage>
</organism>
<dbReference type="Proteomes" id="UP000552097">
    <property type="component" value="Unassembled WGS sequence"/>
</dbReference>
<keyword evidence="5 7" id="KW-1133">Transmembrane helix</keyword>
<dbReference type="AlphaFoldDB" id="A0A7W9HPY4"/>
<evidence type="ECO:0000256" key="3">
    <source>
        <dbReference type="ARBA" id="ARBA00022475"/>
    </source>
</evidence>
<comment type="subcellular location">
    <subcellularLocation>
        <location evidence="1">Cell membrane</location>
    </subcellularLocation>
</comment>
<comment type="caution">
    <text evidence="8">The sequence shown here is derived from an EMBL/GenBank/DDBJ whole genome shotgun (WGS) entry which is preliminary data.</text>
</comment>
<gene>
    <name evidence="8" type="ORF">F4560_006018</name>
</gene>
<keyword evidence="9" id="KW-1185">Reference proteome</keyword>
<sequence length="211" mass="21622">MSYPQQPMMQHQQPAPPPAPENGLGTAGFVLGLLGLLFSFIPIIGVIAWPLVILGLVFGLVGLSKATKGRANNKGLAIAGIALSAVGLVVCILWAAVFTKAASDATEAIEDLEAQANKEVVLVYEITGDAPGATVSYSTFSDSGSSTNDEAVTTFPWTKEFTVKGLFSGGTLTVMTGAEGGTVTCKITVDGVEKKTATGTGPHALASCSNF</sequence>
<keyword evidence="3" id="KW-1003">Cell membrane</keyword>
<evidence type="ECO:0000256" key="6">
    <source>
        <dbReference type="ARBA" id="ARBA00023136"/>
    </source>
</evidence>
<comment type="similarity">
    <text evidence="2">Belongs to the MmpS family.</text>
</comment>
<evidence type="ECO:0000256" key="7">
    <source>
        <dbReference type="SAM" id="Phobius"/>
    </source>
</evidence>
<dbReference type="Pfam" id="PF05423">
    <property type="entry name" value="Mycobact_memb"/>
    <property type="match status" value="1"/>
</dbReference>